<comment type="caution">
    <text evidence="1">The sequence shown here is derived from an EMBL/GenBank/DDBJ whole genome shotgun (WGS) entry which is preliminary data.</text>
</comment>
<organism evidence="1 2">
    <name type="scientific">Cutibacterium granulosum TM11</name>
    <dbReference type="NCBI Taxonomy" id="1292373"/>
    <lineage>
        <taxon>Bacteria</taxon>
        <taxon>Bacillati</taxon>
        <taxon>Actinomycetota</taxon>
        <taxon>Actinomycetes</taxon>
        <taxon>Propionibacteriales</taxon>
        <taxon>Propionibacteriaceae</taxon>
        <taxon>Cutibacterium</taxon>
    </lineage>
</organism>
<evidence type="ECO:0000313" key="1">
    <source>
        <dbReference type="EMBL" id="ERF67665.1"/>
    </source>
</evidence>
<dbReference type="Proteomes" id="UP000053711">
    <property type="component" value="Unassembled WGS sequence"/>
</dbReference>
<proteinExistence type="predicted"/>
<protein>
    <submittedName>
        <fullName evidence="1">Low molecular weight</fullName>
    </submittedName>
</protein>
<gene>
    <name evidence="1" type="ORF">H640_01748</name>
</gene>
<dbReference type="EMBL" id="AOST01000018">
    <property type="protein sequence ID" value="ERF67665.1"/>
    <property type="molecule type" value="Genomic_DNA"/>
</dbReference>
<reference evidence="1 2" key="1">
    <citation type="journal article" date="2013" name="BMC Genomics">
        <title>Comparative genomics reveals distinct host-interacting traits of three major human-associated propionibacteria.</title>
        <authorList>
            <person name="Mak T.N."/>
            <person name="Schmid M."/>
            <person name="Brzuszkiewicz E."/>
            <person name="Zeng G."/>
            <person name="Meyer R."/>
            <person name="Sfanos K.S."/>
            <person name="Brinkmann V."/>
            <person name="Meyer T.F."/>
            <person name="Bruggemann H."/>
        </authorList>
    </citation>
    <scope>NUCLEOTIDE SEQUENCE [LARGE SCALE GENOMIC DNA]</scope>
    <source>
        <strain evidence="1 2">TM11</strain>
    </source>
</reference>
<name>A0ACB4UQD2_9ACTN</name>
<evidence type="ECO:0000313" key="2">
    <source>
        <dbReference type="Proteomes" id="UP000053711"/>
    </source>
</evidence>
<keyword evidence="2" id="KW-1185">Reference proteome</keyword>
<accession>A0ACB4UQD2</accession>
<sequence length="158" mass="17612">MWHRGSMSLHVIFVCRGNICRSPMAERIAQRFFADAGLDVEVTSAGITDEEHAKPMDPRARAVLNRRGYDVRPHTAHQISAEEIRRADLVVAAEPYQVQTMARMAPPTRNIVLLRDYDPSVTPGTPLDDPWFGDESGFETIADQIEAAMPGLVTAIRK</sequence>